<evidence type="ECO:0000256" key="3">
    <source>
        <dbReference type="ARBA" id="ARBA00022729"/>
    </source>
</evidence>
<keyword evidence="3 5" id="KW-0732">Signal</keyword>
<evidence type="ECO:0000256" key="2">
    <source>
        <dbReference type="ARBA" id="ARBA00022525"/>
    </source>
</evidence>
<dbReference type="InterPro" id="IPR011050">
    <property type="entry name" value="Pectin_lyase_fold/virulence"/>
</dbReference>
<dbReference type="EMBL" id="CP121261">
    <property type="protein sequence ID" value="WFP05601.1"/>
    <property type="molecule type" value="Genomic_DNA"/>
</dbReference>
<dbReference type="InterPro" id="IPR012334">
    <property type="entry name" value="Pectin_lyas_fold"/>
</dbReference>
<keyword evidence="8" id="KW-1185">Reference proteome</keyword>
<evidence type="ECO:0000313" key="8">
    <source>
        <dbReference type="Proteomes" id="UP001214170"/>
    </source>
</evidence>
<proteinExistence type="predicted"/>
<dbReference type="RefSeq" id="WP_268081247.1">
    <property type="nucleotide sequence ID" value="NZ_CP106885.1"/>
</dbReference>
<organism evidence="7 8">
    <name type="scientific">Achromobacter spanius</name>
    <dbReference type="NCBI Taxonomy" id="217203"/>
    <lineage>
        <taxon>Bacteria</taxon>
        <taxon>Pseudomonadati</taxon>
        <taxon>Pseudomonadota</taxon>
        <taxon>Betaproteobacteria</taxon>
        <taxon>Burkholderiales</taxon>
        <taxon>Alcaligenaceae</taxon>
        <taxon>Achromobacter</taxon>
    </lineage>
</organism>
<dbReference type="InterPro" id="IPR006626">
    <property type="entry name" value="PbH1"/>
</dbReference>
<evidence type="ECO:0000256" key="5">
    <source>
        <dbReference type="SAM" id="SignalP"/>
    </source>
</evidence>
<dbReference type="PANTHER" id="PTHR12338:SF8">
    <property type="entry name" value="HEME_HEMOPEXIN-BINDING PROTEIN"/>
    <property type="match status" value="1"/>
</dbReference>
<dbReference type="SUPFAM" id="SSF51126">
    <property type="entry name" value="Pectin lyase-like"/>
    <property type="match status" value="1"/>
</dbReference>
<dbReference type="Proteomes" id="UP001214170">
    <property type="component" value="Chromosome"/>
</dbReference>
<evidence type="ECO:0000259" key="6">
    <source>
        <dbReference type="SMART" id="SM00912"/>
    </source>
</evidence>
<feature type="domain" description="Filamentous haemagglutinin FhaB/tRNA nuclease CdiA-like TPS" evidence="6">
    <location>
        <begin position="41"/>
        <end position="154"/>
    </location>
</feature>
<gene>
    <name evidence="7" type="ORF">P8T11_14740</name>
</gene>
<sequence length="5606" mass="552479">MNRNSRSLAQSARRSRTKKDAALPALSTLAVLIGSLASSGAHANPTGGNVVGGAANIVDRGNGTLDINQSTGKAIINWKDFSIGANETVNFRQPGGKSVTLNRVVGNDPSAIFGRLNANGTVMLVNPNGVVFGKGARIDVGGLVATTANINDKDFLAGNYKFNQASTKANAAIVNEGTISIKASGLAALVAPSVRNSGVIEAKLGRVALAGAKTVTVDFQGDGLLSFDATSTVGELPKDASGKPVSALVTNTGVIRADGGTVLMTARAVKGVIDNVVNTDGIISAQSVGMQNGKIVLSGGDAGTVKIAGKVDATGVGAGQQGGKVVVTGEHVDVTRSAAIDVSGAAGGGEIALGSLGVSPDNGSAAFSGKSSTVKVAAGATLKADALVKGNGGNVTMWSNDATAFAGSLSARGGEQGGDGGFAEVSSKKNIGLTGSVDMRAPKGKTGLLLIDPTDLRIVDSGSGSGALDGSAGDGTVNGSDANAANNTVSRGLLESLAGTTNIKLEATGQITIADMAAINLQTTSGNSFTLRSTQTGGIRFENSNTEISTQGGAITMEALGVGSTLDNIGKLNSRGGTITLNATGDINLANVIDAGSGAALVRTSAGTIRNVGGANQVVAGNTVTLDASGGSIGEAGNAVNTQTTRLALATGGNLAVANRSVLSTLDITSRHAQPGVNNTYALTSSGLDFSLTDNGSYQLNTVEQAGLNFSFTGDRTINVGNIALGTGALALTSTAGDIQARNSLGSITAGSIALKATGSTGNNGAIGSSALALTTNTGALTAASGSGGVYVNNLGNLALRSIDTTGALSVWAGGHLTVGAIKAGTSVLSSDIGNIIDDGDDATSISTSMLTLSAQNGGIGAASRALKTNANSVSATSGAGGVYLDSTSGNLTITQAQANNAAIVINGAGALSANNVSSSGGAVNLTGNNIFAGEINAGSGNVTLTARAGNITGSSASLITGNLVTLLAPASNSNYTVGTSGTYLRTAAGELRATGGSIYLNQAQGSVLLDDLKAYNGISVIGVADLTGNKLDAGNGTLWLNAQGGNILRANANSELLGSSINLQAQRHIGTASDHIKTATTSLMLASGGDIYVDNPDKTLTYLSVSNTHADPTRRNTLLVSAPYLAFDVNDDLGNNVYELKQVYSSLLNQFIFSGDQSLQLGNIRAGSSVALTSTQGSILDDGIADTRVTANSVTLSANQDIGTAADAVAVNAPYLSLSTRGNLYATDIADLYSLTVTARHKAEDDRYVLDVRAPSLLFNITDDIGGHTIHEMRDSNWVNFSFTGDRDITVGSIDAGYSGSISLNTTGAIRDDGDKSTQLLANSVYLYAGRAIGATGTGYLDILTSNLSGSAGNGGFYAQLPKPTGANNTTGIITLGNITATDAVQIDARQGDLLLTGTVRSWNDDVTLNAANGSILGNGVGSVYAGGSDVLLTATGAIGGLYSGNVSYVGVGGAGLVNVQANAGGDLYLNGGNSNIKLTSLAAGGQLGYMQFSGNTTVGSVQANGPASLANSSGSILDDGDDATKIQASSIALSAGGVLGAAGAALTLQAPDVSLTSGGDIIVNNEIGLTRLAVTRNGSSYGTYAITAPNLSAFTLTDDANGIHLKDIASSSDLDFAFSTNGKHLLVGNIDAGAAGKVSLVSAGNIANDDLANPGAIHAANVSLTAGSSGSIGSSATGGTLALNGTSALSLKGNDFYVGSDTVLQSLAINSLRAAGGTSTIAIGGGAGQTIRITDDGITQYLEEITGGLTDFSFTGRKNIQVGDISASDLVNLTTAGGGIYSSITSDAGSGRISAGTVKLSATGSDNYTARNANTGAIGSSGRALRTLTDNLVIANNGDITLNNGGLKLESLDLNLTRRDAGSTTNFDTNAYSFGGLGVQSLSISGGETLSIGASMSGAALAISADSAITTGTINTGAAGSVSLTSRYANSLLNPTISRTSGTITGNSVTLNALGTNGSVWASTNTGNLTIGSAGNVTVANTQQLSSLSLTANHSNTTGTQTNAYSISSTGLTFALSDSTGVNGLTLSNVTSANNLALSIASDRALTVNNVATGAGGSVTLNSNNIYGTSSSASSPNITTGELTLNGGSVTGPYNSNQPLYVSVDKLSSNLRGILWLSNNKTLTLGNNSVLGSARVSVTDGSILQGAGSNFVTPSLTLIATGSIGAAGNALQTDTRQLTTQTGRDLFLNNASNLFSLNVTANHADQGVNNTVQVAAQGLTFNVTDTNDGYKLFDVRDTTGLNFSFNGDRTLNIGNIDTGPAHTVSLAANGAGSNLVNLSPTSHVTGDSVSLFATGQIGLGSADKISTTTSELYLTAGSHVYVGNDRDLSSLSLYATGVSPATYDVTSNQLVFNVEHNGRLVVNEVRDNTGLNLILSSSVGQDIGTIDTQSTGTVRLSTNGSILGSADDSQRITAGQVSLTAQGTGGIGADGREINLSAPVLTIQNTGDVYIDSDTHIDSLSLYSMGNGARTYSINSPTRDGQGNIGFTATDGGSGSTAGLVLGNITDAGGLNLSVSSDRNITVGTINVGYDNVSLTARNSSLLGDGDANTKIDAASLTLTANTAIGADGAGNAIDTRVSTLTGRALGGGAYITVEGNTSLPSLTSVGASAVSNTVGDIELGSVNTNGNAFTVDNTGGSILSGTITNATTVNLKANGSIGNKSAIRTTNLTGGTTTVNLSAKKTDTADGSIALIETYGLRADSVTGDGNITLTADTAYAGRDLVVGTISTTDGAVALATNRGSIIGADNSNRITGKSVTLTADYGSSRGIGSGNTNRIHLDTPSLTLNSAGSIYVDNLADLSDLTINRNNSAGNQNGSYGFLTIDAQNLTFSGADTGNNTALTIVRDTTGLNFTYKAIGSITLNDIDVTSNGSVNLSTNPYNTGGSIQGMVSTSKITAGDLTLSTAWGNTGNSIGSAGNALNTQVNNISATASGGIWLKQAGSINLGNLSAGEDLSVTTTTGDILVGTVSYGNDKTLTLNAQNGSILDGGGAITGSGTGAITLTAKNGIGTNDAAIKIAAPYNPVSATVTGDGSLYLDSTNNLLGGLTTSVANGETRVTSTGNLVLNSMTSATDAAGNGISVKTTSGNITVKNVQAGATQGQITLNAENGYVLADAAGATIKAYGVALNARYGIGANTSTGRINATGQRVEATTNGAMYLAADNNSVYSYLSGNTIDIAAAGNLQIANAIASNGSGTIKVVGNGANSQLVAGNIDAGTGTVNIDYSKTGSTIVDDREESTRIIGNSVTLKAGAGIGGAEGSADKLQTTAALITAEVTGNGSIFLDDNRAAGTTLNSLITQNGAIGITTAGPTLVTSAITKTNSADNDISIATSNGDLSINTIDAMASGDVTLKAAGSILGALAGNLVYGNSLTATAGGSIGSATNLANGTGGIALRTNLASLGDLSTGADGAVIVLNNVGTRALTLNGDVTQTGDNSSVYLRSSGDLDARSGLSNTADNLLLSSAGTLTVAGAGVQANDTVTLVGTRDVVAAGATPRTIAVKGDALNFTSGAAGGNTALTTEVANANVSLIGITAPASLTLNNTGALNAALSTANGDITANATGTLDVTATASGNNRTIDLSSQHGDVAFGLIDAGDASGTVILTASEGSLVGAGINLATNSLDLTSKTGIGDNSASFNTSASYLTANVVGAGDIIVDGTGALTLGRIATADGHIQIAAVDDLISTVGLSAGNQGDIFLGSVMGNVGVNHAIANTDANNLMVIGAQIGLAAVDTAGAQSYDGDVTLNGDLTGTAIDITGNATLAGGKRTLTANGENGGVTVWGLLNGGGQQAVIVANDGEVMLGGNASILASLNIDGATIDLQGVTTTGAQQYNGDTTLRGQYITSNGAFGVDGDTVLGSGVNVYTGNGAVTFTGDISGNKALNVNTRGAITYGGAVSTASLNQVGTGITNINGGSVTTTGSQYYTGRVVLGDDTTLTGSTIILANGADGAHALDINGAASLAGAIGANTKLASLTMNGPATLNTSSIATTGNQHYKNAVSLIIDQSLSTTTGNVTFDGTLDGASNLAITSTAGGDISFNGEGYAGLRLGNVTANTAGATRFNGAMYAASVQTDAPGTVAINASRIDTTGTQTFGELVTLGADTVLKGSTITLAQGVNSADQTQDLSIQGDAVINGAVGAGTNARLASLTITGDARLGGGAISTVGAQAYQGNVTLADDLVLNTNGAAGNNVSFGGTIASTDGDANGLTVNAGLGNVTLSGQVGDNADARLGALAINSSGATTLASAVYVASVTTNAGGTLAIDGGLVDTTGTQSYGELAVLGADTVLKGSNVTLAQGADSVDETQALTITGNAVINGALGDNARLASLTISGTADLNGGGIDTVGAQSYQGNVTLSDDLDIHTANSNVTFNGTVASATGETNNLSIGAGNGNVSFVGAVGNATTARLGDVAINSSGATTLSGAVYAASVTTDAGGTLAIDGGLVDTTGTQSYGELAVLGADTVLKGSTVTLAQGADSVDETQALTIDGNAVVNGALGDNARLASLSITGSADLNGGTVSTVGAQAYQGNVTLSDDLVLNTNGAAGSNVSFGGVIASTDGDGHGLTVNAGLGNVTLSGKVGDDADARLGALAINSSGATTLDGEVYVASVTTDAGGTLAINGGRVDTTGTQSYGELAVLGADTVLKGSTVTLAQGADSVDETQGLTIDGNAVVNGALGGGTDARLASLTITGNAELGGGTINTVGAQAYQGNVTLTDDLDSRSANGDVSFGGTLVSSAQDGHGLSLDAGTGNVTFSGAVGDAADGRLGDISIASSGATTLDGAVYAASISTDAGGTLAINGGLVDTTGTQSYGELAVLGADTVLKGSTVSLLGGGDGEHGLTIDGDAVLKGAFGAQDALASLTINGTSSLDGSIGTTGEQSYNGAVTLDGDVTLATQGGNIAFNDKVASSQDDGHGLSLSTGTGDVTFTDTVGDDAGGRVGDIRIASNGATTLDGAVYAASITSDAGGTLAINGGLVDTTGTQSYGELAVLGADTVFKGSTVSLLGGADGPHDLTIDGDAVLKGPFGAQDALASLTVNGTSTLGQGSIATTGDQSYNGAVTLGGDLTVASRDGDIRFNDALDGAHDLAVSAGQGKVEFAGPVGQGSRLGDLTIAAAGDTVLDGPVRAASLQTSGNGDLLINGGSVNTTGAQQYGQHVILSGVDTTLTGTNVQIKAGVDGTESGQQGLIIAGNADIQGDIGATTPLRGLAVQGTTTMGPGKVVTTEDQVYAGAVTLTGDRELTSNTGSVVLGSTLDGGNGNNLAINAGRDVLVAGDATGLGSLTLRAVDTIVFNGDVSAYRVQQLEAKSASYNGAVRATGPDGIDISGGTVSFGKDVTADTGSIRIANTDPTGTTSFAAGTTVQAATGFTQTGGAGLTLPAQLLVTQGPINLGAPATLQGATATISTNGDITAVGLSGPQTSLTVATGPLGALRIGLNDANISHKLDVAELIVPSAGSADVWGTVGGKTGALAASSIKSSLVGSPYYLNGVTWGPTGTIDRLAAITAPQPIIPTTPTADSLFRGTVPSDGFGPDALGAYADPQVLQVATASFNWLLPSGDNAMLNVPTGNNSVLQAPGSSSQQPAAEGNPSSDDERRDNDAQSRTL</sequence>
<reference evidence="7 8" key="1">
    <citation type="submission" date="2023-03" db="EMBL/GenBank/DDBJ databases">
        <title>Achromobacter spanius LIG8.</title>
        <authorList>
            <person name="Shrestha S."/>
        </authorList>
    </citation>
    <scope>NUCLEOTIDE SEQUENCE [LARGE SCALE GENOMIC DNA]</scope>
    <source>
        <strain evidence="7 8">LIG8</strain>
    </source>
</reference>
<dbReference type="InterPro" id="IPR050909">
    <property type="entry name" value="Bact_Autotransporter_VF"/>
</dbReference>
<feature type="compositionally biased region" description="Low complexity" evidence="4">
    <location>
        <begin position="1"/>
        <end position="12"/>
    </location>
</feature>
<evidence type="ECO:0000256" key="4">
    <source>
        <dbReference type="SAM" id="MobiDB-lite"/>
    </source>
</evidence>
<comment type="subcellular location">
    <subcellularLocation>
        <location evidence="1">Secreted</location>
    </subcellularLocation>
</comment>
<keyword evidence="2" id="KW-0964">Secreted</keyword>
<feature type="chain" id="PRO_5045937262" evidence="5">
    <location>
        <begin position="44"/>
        <end position="5606"/>
    </location>
</feature>
<dbReference type="InterPro" id="IPR008638">
    <property type="entry name" value="FhaB/CdiA-like_TPS"/>
</dbReference>
<accession>A0ABY8GLI8</accession>
<dbReference type="PANTHER" id="PTHR12338">
    <property type="entry name" value="AUTOTRANSPORTER"/>
    <property type="match status" value="1"/>
</dbReference>
<feature type="compositionally biased region" description="Polar residues" evidence="4">
    <location>
        <begin position="5567"/>
        <end position="5584"/>
    </location>
</feature>
<name>A0ABY8GLI8_9BURK</name>
<dbReference type="NCBIfam" id="TIGR01901">
    <property type="entry name" value="adhes_NPXG"/>
    <property type="match status" value="1"/>
</dbReference>
<dbReference type="Gene3D" id="2.160.20.10">
    <property type="entry name" value="Single-stranded right-handed beta-helix, Pectin lyase-like"/>
    <property type="match status" value="1"/>
</dbReference>
<feature type="region of interest" description="Disordered" evidence="4">
    <location>
        <begin position="1"/>
        <end position="20"/>
    </location>
</feature>
<evidence type="ECO:0000313" key="7">
    <source>
        <dbReference type="EMBL" id="WFP05601.1"/>
    </source>
</evidence>
<evidence type="ECO:0000256" key="1">
    <source>
        <dbReference type="ARBA" id="ARBA00004613"/>
    </source>
</evidence>
<dbReference type="SMART" id="SM00912">
    <property type="entry name" value="Haemagg_act"/>
    <property type="match status" value="1"/>
</dbReference>
<feature type="region of interest" description="Disordered" evidence="4">
    <location>
        <begin position="5566"/>
        <end position="5606"/>
    </location>
</feature>
<protein>
    <submittedName>
        <fullName evidence="7">Filamentous hemagglutinin N-terminal domain-containing protein</fullName>
    </submittedName>
</protein>
<feature type="compositionally biased region" description="Basic and acidic residues" evidence="4">
    <location>
        <begin position="5593"/>
        <end position="5606"/>
    </location>
</feature>
<feature type="signal peptide" evidence="5">
    <location>
        <begin position="1"/>
        <end position="43"/>
    </location>
</feature>
<dbReference type="SMART" id="SM00710">
    <property type="entry name" value="PbH1"/>
    <property type="match status" value="15"/>
</dbReference>